<evidence type="ECO:0000256" key="1">
    <source>
        <dbReference type="SAM" id="MobiDB-lite"/>
    </source>
</evidence>
<feature type="compositionally biased region" description="Basic residues" evidence="1">
    <location>
        <begin position="316"/>
        <end position="328"/>
    </location>
</feature>
<reference evidence="4" key="1">
    <citation type="journal article" date="2023" name="Commun. Biol.">
        <title>Genome analysis of Parmales, the sister group of diatoms, reveals the evolutionary specialization of diatoms from phago-mixotrophs to photoautotrophs.</title>
        <authorList>
            <person name="Ban H."/>
            <person name="Sato S."/>
            <person name="Yoshikawa S."/>
            <person name="Yamada K."/>
            <person name="Nakamura Y."/>
            <person name="Ichinomiya M."/>
            <person name="Sato N."/>
            <person name="Blanc-Mathieu R."/>
            <person name="Endo H."/>
            <person name="Kuwata A."/>
            <person name="Ogata H."/>
        </authorList>
    </citation>
    <scope>NUCLEOTIDE SEQUENCE [LARGE SCALE GENOMIC DNA]</scope>
    <source>
        <strain evidence="4">NIES 3701</strain>
    </source>
</reference>
<evidence type="ECO:0000256" key="2">
    <source>
        <dbReference type="SAM" id="Phobius"/>
    </source>
</evidence>
<keyword evidence="2" id="KW-0472">Membrane</keyword>
<feature type="region of interest" description="Disordered" evidence="1">
    <location>
        <begin position="316"/>
        <end position="371"/>
    </location>
</feature>
<protein>
    <submittedName>
        <fullName evidence="3">Uncharacterized protein</fullName>
    </submittedName>
</protein>
<feature type="transmembrane region" description="Helical" evidence="2">
    <location>
        <begin position="276"/>
        <end position="299"/>
    </location>
</feature>
<feature type="region of interest" description="Disordered" evidence="1">
    <location>
        <begin position="376"/>
        <end position="395"/>
    </location>
</feature>
<evidence type="ECO:0000313" key="4">
    <source>
        <dbReference type="Proteomes" id="UP001165085"/>
    </source>
</evidence>
<name>A0A9W7BES8_9STRA</name>
<organism evidence="3 4">
    <name type="scientific">Triparma strigata</name>
    <dbReference type="NCBI Taxonomy" id="1606541"/>
    <lineage>
        <taxon>Eukaryota</taxon>
        <taxon>Sar</taxon>
        <taxon>Stramenopiles</taxon>
        <taxon>Ochrophyta</taxon>
        <taxon>Bolidophyceae</taxon>
        <taxon>Parmales</taxon>
        <taxon>Triparmaceae</taxon>
        <taxon>Triparma</taxon>
    </lineage>
</organism>
<keyword evidence="4" id="KW-1185">Reference proteome</keyword>
<evidence type="ECO:0000313" key="3">
    <source>
        <dbReference type="EMBL" id="GMH89226.1"/>
    </source>
</evidence>
<feature type="compositionally biased region" description="Basic and acidic residues" evidence="1">
    <location>
        <begin position="384"/>
        <end position="394"/>
    </location>
</feature>
<feature type="transmembrane region" description="Helical" evidence="2">
    <location>
        <begin position="51"/>
        <end position="73"/>
    </location>
</feature>
<keyword evidence="2" id="KW-1133">Transmembrane helix</keyword>
<feature type="transmembrane region" description="Helical" evidence="2">
    <location>
        <begin position="239"/>
        <end position="264"/>
    </location>
</feature>
<sequence>MLRGKKKSESLTLQSSSSNVSASNVDSKRKVLKKLKADTALSANHADLEGMLSTVGVLAALVLSVHVATFFTISMQEMLIGDYRSCLNSYPEFRVFALDRLRRMDFPMLQDLGPDMDGNPDILNVTSSLLDPVCSVGGTDCYDDRTSIMNVDHVFHLTKEIFPMDQISPWMDRNIPFGTLSTHMYIYYNGTCITFFTLILLGSIFFYTTLALSDAREGEEVGNPLPTEYYNIVAMPVMLLFYVCMIIGLAMFFFNICFMLLIRAPSWQVVSWFPSMWMYSVMIPGLATIGCLAIAALILSNNYKFFENHKKRDKRKKSWTKSKLKLTKKNSSQTDLESTPPSTEKIGCASSKPVPGEKSLQAAPPPKTELEDVEVEIDEGEEESGGKEDVRGGDEETAVTVDSIIDDISDFDLSSIEAINPSAQGFSSSSAIGWLKETFDGTQLKISLSAPIELVERCFMNSCIKFTKGTDLGDWIKQVTQADMKKLLDGVRTLQQKELLTASDQLVSLIEQIEFILEADNEKDRAELIDNFKTQATICLANAQTAFNAVGPDAVDEQIRSVQVAVSVLISTECYNKSSSLKKSLRKKIEQEVVKLLKLDRIQNDAKHQLGPAPSSRALDYKKARESRIRAVLMVILHAESFAATNGLEAILPKKKARLSFSSKTADIYPVTALLQSGVFEGKSTAKQLKELEDQFSDKEVSVMAGFLDESADELGLESNGKLKRTDDDIHTAVKDWLKDSKAAEEKYGHIRDWNVSRVTSMKELFFCVSTQVKSGLVDDEDGYEFEVQEGDPRFPSFTFFTA</sequence>
<feature type="transmembrane region" description="Helical" evidence="2">
    <location>
        <begin position="185"/>
        <end position="207"/>
    </location>
</feature>
<dbReference type="Proteomes" id="UP001165085">
    <property type="component" value="Unassembled WGS sequence"/>
</dbReference>
<proteinExistence type="predicted"/>
<dbReference type="OrthoDB" id="198979at2759"/>
<accession>A0A9W7BES8</accession>
<keyword evidence="2" id="KW-0812">Transmembrane</keyword>
<feature type="compositionally biased region" description="Polar residues" evidence="1">
    <location>
        <begin position="330"/>
        <end position="342"/>
    </location>
</feature>
<gene>
    <name evidence="3" type="ORF">TrST_g12986</name>
</gene>
<dbReference type="AlphaFoldDB" id="A0A9W7BES8"/>
<dbReference type="EMBL" id="BRXY01000353">
    <property type="protein sequence ID" value="GMH89226.1"/>
    <property type="molecule type" value="Genomic_DNA"/>
</dbReference>
<comment type="caution">
    <text evidence="3">The sequence shown here is derived from an EMBL/GenBank/DDBJ whole genome shotgun (WGS) entry which is preliminary data.</text>
</comment>